<accession>A0A0F9WD11</accession>
<feature type="transmembrane region" description="Helical" evidence="1">
    <location>
        <begin position="6"/>
        <end position="33"/>
    </location>
</feature>
<keyword evidence="1" id="KW-0812">Transmembrane</keyword>
<sequence length="75" mass="8718">MELAAIITGYLVIGAACIIVMFGGTYWTIYLIVDAIGVRKVFLEMKRERDEAWATIREINEVDTERRRQEVRRTP</sequence>
<proteinExistence type="predicted"/>
<evidence type="ECO:0000256" key="1">
    <source>
        <dbReference type="SAM" id="Phobius"/>
    </source>
</evidence>
<reference evidence="2" key="1">
    <citation type="journal article" date="2015" name="Nature">
        <title>Complex archaea that bridge the gap between prokaryotes and eukaryotes.</title>
        <authorList>
            <person name="Spang A."/>
            <person name="Saw J.H."/>
            <person name="Jorgensen S.L."/>
            <person name="Zaremba-Niedzwiedzka K."/>
            <person name="Martijn J."/>
            <person name="Lind A.E."/>
            <person name="van Eijk R."/>
            <person name="Schleper C."/>
            <person name="Guy L."/>
            <person name="Ettema T.J."/>
        </authorList>
    </citation>
    <scope>NUCLEOTIDE SEQUENCE</scope>
</reference>
<dbReference type="EMBL" id="LAZR01000299">
    <property type="protein sequence ID" value="KKN76108.1"/>
    <property type="molecule type" value="Genomic_DNA"/>
</dbReference>
<evidence type="ECO:0000313" key="2">
    <source>
        <dbReference type="EMBL" id="KKN76108.1"/>
    </source>
</evidence>
<name>A0A0F9WD11_9ZZZZ</name>
<comment type="caution">
    <text evidence="2">The sequence shown here is derived from an EMBL/GenBank/DDBJ whole genome shotgun (WGS) entry which is preliminary data.</text>
</comment>
<gene>
    <name evidence="2" type="ORF">LCGC14_0373030</name>
</gene>
<organism evidence="2">
    <name type="scientific">marine sediment metagenome</name>
    <dbReference type="NCBI Taxonomy" id="412755"/>
    <lineage>
        <taxon>unclassified sequences</taxon>
        <taxon>metagenomes</taxon>
        <taxon>ecological metagenomes</taxon>
    </lineage>
</organism>
<keyword evidence="1" id="KW-1133">Transmembrane helix</keyword>
<keyword evidence="1" id="KW-0472">Membrane</keyword>
<dbReference type="AlphaFoldDB" id="A0A0F9WD11"/>
<protein>
    <submittedName>
        <fullName evidence="2">Uncharacterized protein</fullName>
    </submittedName>
</protein>